<evidence type="ECO:0000313" key="2">
    <source>
        <dbReference type="EMBL" id="ACR10848.1"/>
    </source>
</evidence>
<feature type="transmembrane region" description="Helical" evidence="1">
    <location>
        <begin position="20"/>
        <end position="40"/>
    </location>
</feature>
<protein>
    <recommendedName>
        <fullName evidence="4">Lipoprotein</fullName>
    </recommendedName>
</protein>
<dbReference type="HOGENOM" id="CLU_099457_1_0_6"/>
<keyword evidence="1" id="KW-0472">Membrane</keyword>
<evidence type="ECO:0008006" key="4">
    <source>
        <dbReference type="Google" id="ProtNLM"/>
    </source>
</evidence>
<dbReference type="Gene3D" id="2.40.50.870">
    <property type="entry name" value="Protein of unknown function (DUF3299)"/>
    <property type="match status" value="1"/>
</dbReference>
<dbReference type="STRING" id="377629.TERTU_2270"/>
<proteinExistence type="predicted"/>
<organism evidence="2 3">
    <name type="scientific">Teredinibacter turnerae (strain ATCC 39867 / T7901)</name>
    <dbReference type="NCBI Taxonomy" id="377629"/>
    <lineage>
        <taxon>Bacteria</taxon>
        <taxon>Pseudomonadati</taxon>
        <taxon>Pseudomonadota</taxon>
        <taxon>Gammaproteobacteria</taxon>
        <taxon>Cellvibrionales</taxon>
        <taxon>Cellvibrionaceae</taxon>
        <taxon>Teredinibacter</taxon>
    </lineage>
</organism>
<gene>
    <name evidence="2" type="ordered locus">TERTU_2270</name>
</gene>
<dbReference type="AlphaFoldDB" id="C5BK27"/>
<name>C5BK27_TERTT</name>
<keyword evidence="1" id="KW-0812">Transmembrane</keyword>
<evidence type="ECO:0000313" key="3">
    <source>
        <dbReference type="Proteomes" id="UP000009080"/>
    </source>
</evidence>
<dbReference type="KEGG" id="ttu:TERTU_2270"/>
<dbReference type="Proteomes" id="UP000009080">
    <property type="component" value="Chromosome"/>
</dbReference>
<reference evidence="2 3" key="1">
    <citation type="journal article" date="2009" name="PLoS ONE">
        <title>The complete genome of Teredinibacter turnerae T7901: an intracellular endosymbiont of marine wood-boring bivalves (shipworms).</title>
        <authorList>
            <person name="Yang J.C."/>
            <person name="Madupu R."/>
            <person name="Durkin A.S."/>
            <person name="Ekborg N.A."/>
            <person name="Pedamallu C.S."/>
            <person name="Hostetler J.B."/>
            <person name="Radune D."/>
            <person name="Toms B.S."/>
            <person name="Henrissat B."/>
            <person name="Coutinho P.M."/>
            <person name="Schwarz S."/>
            <person name="Field L."/>
            <person name="Trindade-Silva A.E."/>
            <person name="Soares C.A.G."/>
            <person name="Elshahawi S."/>
            <person name="Hanora A."/>
            <person name="Schmidt E.W."/>
            <person name="Haygood M.G."/>
            <person name="Posfai J."/>
            <person name="Benner J."/>
            <person name="Madinger C."/>
            <person name="Nove J."/>
            <person name="Anton B."/>
            <person name="Chaudhary K."/>
            <person name="Foster J."/>
            <person name="Holman A."/>
            <person name="Kumar S."/>
            <person name="Lessard P.A."/>
            <person name="Luyten Y.A."/>
            <person name="Slatko B."/>
            <person name="Wood N."/>
            <person name="Wu B."/>
            <person name="Teplitski M."/>
            <person name="Mougous J.D."/>
            <person name="Ward N."/>
            <person name="Eisen J.A."/>
            <person name="Badger J.H."/>
            <person name="Distel D.L."/>
        </authorList>
    </citation>
    <scope>NUCLEOTIDE SEQUENCE [LARGE SCALE GENOMIC DNA]</scope>
    <source>
        <strain evidence="3">ATCC 39867 / T7901</strain>
    </source>
</reference>
<dbReference type="eggNOG" id="COG3495">
    <property type="taxonomic scope" value="Bacteria"/>
</dbReference>
<accession>C5BK27</accession>
<dbReference type="Pfam" id="PF11736">
    <property type="entry name" value="DUF3299"/>
    <property type="match status" value="1"/>
</dbReference>
<sequence length="215" mass="23998">MIYPITFLFETHPMARTKFIAWHYVVMLLLALCVQPLSATTTEDAGSKQRNGYQLIEWVELMPDDDLEALLNPPAYLDNIADGSEADQIGSQAAEAAAKQSNDRYQQALTSTKVRPEFNQRKISIPGFIVPLAFDENMVITEFFLVPFFGACIHAPPPPPNQMIYIRYPKGLKLENLYDPYVAEGSLIIEGHKSDGMGAASYSMNVDNLSPYTES</sequence>
<evidence type="ECO:0000256" key="1">
    <source>
        <dbReference type="SAM" id="Phobius"/>
    </source>
</evidence>
<keyword evidence="3" id="KW-1185">Reference proteome</keyword>
<keyword evidence="1" id="KW-1133">Transmembrane helix</keyword>
<dbReference type="EMBL" id="CP001614">
    <property type="protein sequence ID" value="ACR10848.1"/>
    <property type="molecule type" value="Genomic_DNA"/>
</dbReference>
<dbReference type="InterPro" id="IPR021727">
    <property type="entry name" value="DUF3299"/>
</dbReference>